<dbReference type="HOGENOM" id="CLU_626020_0_0_1"/>
<keyword evidence="1" id="KW-0862">Zinc</keyword>
<dbReference type="SUPFAM" id="SSF57756">
    <property type="entry name" value="Retrovirus zinc finger-like domains"/>
    <property type="match status" value="1"/>
</dbReference>
<sequence length="438" mass="48357">MEQTPAAAVVKVLAVATKAPDGSVVSTQDETETAFQDRYKIWKKSNAEALNLILATIDDSQLQHVLTVKTAKQAWEKLELANQGLMQELTTEQSSYLLLSELEVIGSGVTEPVLCTYIFKGLTPTYQEVVGRFETLGLANLSLQVVKRALLGEEARKSAAGASIIEGANWIRGQSRNFRRNNSFRTGRGAGLRCYNCNRIGHRAANCRDPPNTSTEWSRGSFTPRYQSRGGNSRFRDRGRSRENTQSSRAVRDYTGLKNDELQENALHVKTTVFRTGNQGIGEDINSWYLDSGAISHMSSDIDKFVNIDYNANKQVTLADGRISISSGIGQARLIIRGQNGLKILRLDNVLYIPSLNGNLLSAGRIVDLGYTMDINHIGCSVYTSHGQLVFTAPKLDRLFRIPTVIGGGQPIIINQEPRETHKINKITSASADITTWH</sequence>
<dbReference type="Pfam" id="PF00098">
    <property type="entry name" value="zf-CCHC"/>
    <property type="match status" value="1"/>
</dbReference>
<keyword evidence="1" id="KW-0479">Metal-binding</keyword>
<feature type="compositionally biased region" description="Basic and acidic residues" evidence="2">
    <location>
        <begin position="234"/>
        <end position="243"/>
    </location>
</feature>
<dbReference type="eggNOG" id="KOG0017">
    <property type="taxonomic scope" value="Eukaryota"/>
</dbReference>
<name>T1IRX6_STRMM</name>
<reference evidence="5" key="1">
    <citation type="submission" date="2011-05" db="EMBL/GenBank/DDBJ databases">
        <authorList>
            <person name="Richards S.R."/>
            <person name="Qu J."/>
            <person name="Jiang H."/>
            <person name="Jhangiani S.N."/>
            <person name="Agravi P."/>
            <person name="Goodspeed R."/>
            <person name="Gross S."/>
            <person name="Mandapat C."/>
            <person name="Jackson L."/>
            <person name="Mathew T."/>
            <person name="Pu L."/>
            <person name="Thornton R."/>
            <person name="Saada N."/>
            <person name="Wilczek-Boney K.B."/>
            <person name="Lee S."/>
            <person name="Kovar C."/>
            <person name="Wu Y."/>
            <person name="Scherer S.E."/>
            <person name="Worley K.C."/>
            <person name="Muzny D.M."/>
            <person name="Gibbs R."/>
        </authorList>
    </citation>
    <scope>NUCLEOTIDE SEQUENCE</scope>
    <source>
        <strain evidence="5">Brora</strain>
    </source>
</reference>
<organism evidence="4 5">
    <name type="scientific">Strigamia maritima</name>
    <name type="common">European centipede</name>
    <name type="synonym">Geophilus maritimus</name>
    <dbReference type="NCBI Taxonomy" id="126957"/>
    <lineage>
        <taxon>Eukaryota</taxon>
        <taxon>Metazoa</taxon>
        <taxon>Ecdysozoa</taxon>
        <taxon>Arthropoda</taxon>
        <taxon>Myriapoda</taxon>
        <taxon>Chilopoda</taxon>
        <taxon>Pleurostigmophora</taxon>
        <taxon>Geophilomorpha</taxon>
        <taxon>Linotaeniidae</taxon>
        <taxon>Strigamia</taxon>
    </lineage>
</organism>
<dbReference type="InterPro" id="IPR036875">
    <property type="entry name" value="Znf_CCHC_sf"/>
</dbReference>
<dbReference type="Pfam" id="PF22936">
    <property type="entry name" value="Pol_BBD"/>
    <property type="match status" value="1"/>
</dbReference>
<protein>
    <recommendedName>
        <fullName evidence="3">CCHC-type domain-containing protein</fullName>
    </recommendedName>
</protein>
<dbReference type="InterPro" id="IPR001878">
    <property type="entry name" value="Znf_CCHC"/>
</dbReference>
<keyword evidence="5" id="KW-1185">Reference proteome</keyword>
<dbReference type="EMBL" id="AFFK01018812">
    <property type="status" value="NOT_ANNOTATED_CDS"/>
    <property type="molecule type" value="Genomic_DNA"/>
</dbReference>
<proteinExistence type="predicted"/>
<dbReference type="EnsemblMetazoa" id="SMAR003827-RA">
    <property type="protein sequence ID" value="SMAR003827-PA"/>
    <property type="gene ID" value="SMAR003827"/>
</dbReference>
<keyword evidence="1" id="KW-0863">Zinc-finger</keyword>
<dbReference type="InterPro" id="IPR054722">
    <property type="entry name" value="PolX-like_BBD"/>
</dbReference>
<dbReference type="OMA" id="CPARTRE"/>
<dbReference type="SMART" id="SM00343">
    <property type="entry name" value="ZnF_C2HC"/>
    <property type="match status" value="1"/>
</dbReference>
<dbReference type="AlphaFoldDB" id="T1IRX6"/>
<accession>T1IRX6</accession>
<dbReference type="GO" id="GO:0003676">
    <property type="term" value="F:nucleic acid binding"/>
    <property type="evidence" value="ECO:0007669"/>
    <property type="project" value="InterPro"/>
</dbReference>
<dbReference type="PROSITE" id="PS50158">
    <property type="entry name" value="ZF_CCHC"/>
    <property type="match status" value="1"/>
</dbReference>
<evidence type="ECO:0000256" key="2">
    <source>
        <dbReference type="SAM" id="MobiDB-lite"/>
    </source>
</evidence>
<evidence type="ECO:0000256" key="1">
    <source>
        <dbReference type="PROSITE-ProRule" id="PRU00047"/>
    </source>
</evidence>
<dbReference type="Gene3D" id="4.10.60.10">
    <property type="entry name" value="Zinc finger, CCHC-type"/>
    <property type="match status" value="1"/>
</dbReference>
<feature type="domain" description="CCHC-type" evidence="3">
    <location>
        <begin position="193"/>
        <end position="209"/>
    </location>
</feature>
<feature type="region of interest" description="Disordered" evidence="2">
    <location>
        <begin position="208"/>
        <end position="249"/>
    </location>
</feature>
<dbReference type="Proteomes" id="UP000014500">
    <property type="component" value="Unassembled WGS sequence"/>
</dbReference>
<dbReference type="GO" id="GO:0008270">
    <property type="term" value="F:zinc ion binding"/>
    <property type="evidence" value="ECO:0007669"/>
    <property type="project" value="UniProtKB-KW"/>
</dbReference>
<dbReference type="PANTHER" id="PTHR47481:SF31">
    <property type="entry name" value="OS01G0873500 PROTEIN"/>
    <property type="match status" value="1"/>
</dbReference>
<dbReference type="PANTHER" id="PTHR47481">
    <property type="match status" value="1"/>
</dbReference>
<evidence type="ECO:0000259" key="3">
    <source>
        <dbReference type="PROSITE" id="PS50158"/>
    </source>
</evidence>
<evidence type="ECO:0000313" key="4">
    <source>
        <dbReference type="EnsemblMetazoa" id="SMAR003827-PA"/>
    </source>
</evidence>
<reference evidence="4" key="2">
    <citation type="submission" date="2015-02" db="UniProtKB">
        <authorList>
            <consortium name="EnsemblMetazoa"/>
        </authorList>
    </citation>
    <scope>IDENTIFICATION</scope>
</reference>
<evidence type="ECO:0000313" key="5">
    <source>
        <dbReference type="Proteomes" id="UP000014500"/>
    </source>
</evidence>
<dbReference type="PhylomeDB" id="T1IRX6"/>
<dbReference type="Pfam" id="PF14223">
    <property type="entry name" value="Retrotran_gag_2"/>
    <property type="match status" value="1"/>
</dbReference>
<dbReference type="STRING" id="126957.T1IRX6"/>
<feature type="compositionally biased region" description="Polar residues" evidence="2">
    <location>
        <begin position="211"/>
        <end position="231"/>
    </location>
</feature>